<dbReference type="InterPro" id="IPR029044">
    <property type="entry name" value="Nucleotide-diphossugar_trans"/>
</dbReference>
<evidence type="ECO:0000313" key="3">
    <source>
        <dbReference type="Proteomes" id="UP001165060"/>
    </source>
</evidence>
<accession>A0ABQ6NDC1</accession>
<evidence type="ECO:0000256" key="1">
    <source>
        <dbReference type="SAM" id="MobiDB-lite"/>
    </source>
</evidence>
<keyword evidence="3" id="KW-1185">Reference proteome</keyword>
<dbReference type="Proteomes" id="UP001165060">
    <property type="component" value="Unassembled WGS sequence"/>
</dbReference>
<comment type="caution">
    <text evidence="2">The sequence shown here is derived from an EMBL/GenBank/DDBJ whole genome shotgun (WGS) entry which is preliminary data.</text>
</comment>
<gene>
    <name evidence="2" type="ORF">TeGR_g6386</name>
</gene>
<feature type="compositionally biased region" description="Basic and acidic residues" evidence="1">
    <location>
        <begin position="145"/>
        <end position="154"/>
    </location>
</feature>
<evidence type="ECO:0000313" key="2">
    <source>
        <dbReference type="EMBL" id="GMI57137.1"/>
    </source>
</evidence>
<name>A0ABQ6NDC1_9STRA</name>
<feature type="region of interest" description="Disordered" evidence="1">
    <location>
        <begin position="145"/>
        <end position="168"/>
    </location>
</feature>
<dbReference type="EMBL" id="BRYB01006799">
    <property type="protein sequence ID" value="GMI57137.1"/>
    <property type="molecule type" value="Genomic_DNA"/>
</dbReference>
<sequence length="334" mass="37266">MLKSLLFNWTGPHKLALHMVVDEGGLSFFAEKLVRAVSMTRVMVTFHEFNEVCVGPGKKFLEDFGFSQSAHYSGLAGYCRLFLAEPGTGIVGDGVGMVPEGGQFIAIETDQLFFSDPAGLFSDFANMSASTLVAAPEMYMSWEDGRPERNGEGRARRRNAVASSNGAGGREGDWHGYGYIGGIMAFDVRRLREASFADLWRRELTLFIEDQEQAEDGEKNWEPRLNDQDVFNAVFSRRNELAGAFGCEWNLQYHGFMNARRVCEESGEGGLNCGASRDKNIFVCRKRVKVAHFMAGSYKRGGGDYYSQFWQSYDLLDLGLVAEAINYETERASV</sequence>
<organism evidence="2 3">
    <name type="scientific">Tetraparma gracilis</name>
    <dbReference type="NCBI Taxonomy" id="2962635"/>
    <lineage>
        <taxon>Eukaryota</taxon>
        <taxon>Sar</taxon>
        <taxon>Stramenopiles</taxon>
        <taxon>Ochrophyta</taxon>
        <taxon>Bolidophyceae</taxon>
        <taxon>Parmales</taxon>
        <taxon>Triparmaceae</taxon>
        <taxon>Tetraparma</taxon>
    </lineage>
</organism>
<dbReference type="Gene3D" id="3.90.550.10">
    <property type="entry name" value="Spore Coat Polysaccharide Biosynthesis Protein SpsA, Chain A"/>
    <property type="match status" value="1"/>
</dbReference>
<dbReference type="SUPFAM" id="SSF53448">
    <property type="entry name" value="Nucleotide-diphospho-sugar transferases"/>
    <property type="match status" value="1"/>
</dbReference>
<proteinExistence type="predicted"/>
<protein>
    <submittedName>
        <fullName evidence="2">Uncharacterized protein</fullName>
    </submittedName>
</protein>
<reference evidence="2 3" key="1">
    <citation type="journal article" date="2023" name="Commun. Biol.">
        <title>Genome analysis of Parmales, the sister group of diatoms, reveals the evolutionary specialization of diatoms from phago-mixotrophs to photoautotrophs.</title>
        <authorList>
            <person name="Ban H."/>
            <person name="Sato S."/>
            <person name="Yoshikawa S."/>
            <person name="Yamada K."/>
            <person name="Nakamura Y."/>
            <person name="Ichinomiya M."/>
            <person name="Sato N."/>
            <person name="Blanc-Mathieu R."/>
            <person name="Endo H."/>
            <person name="Kuwata A."/>
            <person name="Ogata H."/>
        </authorList>
    </citation>
    <scope>NUCLEOTIDE SEQUENCE [LARGE SCALE GENOMIC DNA]</scope>
</reference>